<dbReference type="AlphaFoldDB" id="A0ABD3Q7B8"/>
<evidence type="ECO:0000313" key="1">
    <source>
        <dbReference type="EMBL" id="KAL3795456.1"/>
    </source>
</evidence>
<accession>A0ABD3Q7B8</accession>
<sequence>MILSLDPSMVVSWSLAVMVFVDGRIIHEEIVSWGCFATFGESDFDVLKCWAPASVLDVRNDVSPEDVVDDHADCIHGSKKENGLENSVLFINELSGGKQRAITFWSEAISLCPKKRNTIKCSNDDS</sequence>
<dbReference type="Proteomes" id="UP001516023">
    <property type="component" value="Unassembled WGS sequence"/>
</dbReference>
<evidence type="ECO:0000313" key="2">
    <source>
        <dbReference type="Proteomes" id="UP001516023"/>
    </source>
</evidence>
<reference evidence="1 2" key="1">
    <citation type="journal article" date="2020" name="G3 (Bethesda)">
        <title>Improved Reference Genome for Cyclotella cryptica CCMP332, a Model for Cell Wall Morphogenesis, Salinity Adaptation, and Lipid Production in Diatoms (Bacillariophyta).</title>
        <authorList>
            <person name="Roberts W.R."/>
            <person name="Downey K.M."/>
            <person name="Ruck E.C."/>
            <person name="Traller J.C."/>
            <person name="Alverson A.J."/>
        </authorList>
    </citation>
    <scope>NUCLEOTIDE SEQUENCE [LARGE SCALE GENOMIC DNA]</scope>
    <source>
        <strain evidence="1 2">CCMP332</strain>
    </source>
</reference>
<proteinExistence type="predicted"/>
<protein>
    <submittedName>
        <fullName evidence="1">Uncharacterized protein</fullName>
    </submittedName>
</protein>
<name>A0ABD3Q7B8_9STRA</name>
<dbReference type="EMBL" id="JABMIG020000071">
    <property type="protein sequence ID" value="KAL3795456.1"/>
    <property type="molecule type" value="Genomic_DNA"/>
</dbReference>
<comment type="caution">
    <text evidence="1">The sequence shown here is derived from an EMBL/GenBank/DDBJ whole genome shotgun (WGS) entry which is preliminary data.</text>
</comment>
<gene>
    <name evidence="1" type="ORF">HJC23_000814</name>
</gene>
<keyword evidence="2" id="KW-1185">Reference proteome</keyword>
<organism evidence="1 2">
    <name type="scientific">Cyclotella cryptica</name>
    <dbReference type="NCBI Taxonomy" id="29204"/>
    <lineage>
        <taxon>Eukaryota</taxon>
        <taxon>Sar</taxon>
        <taxon>Stramenopiles</taxon>
        <taxon>Ochrophyta</taxon>
        <taxon>Bacillariophyta</taxon>
        <taxon>Coscinodiscophyceae</taxon>
        <taxon>Thalassiosirophycidae</taxon>
        <taxon>Stephanodiscales</taxon>
        <taxon>Stephanodiscaceae</taxon>
        <taxon>Cyclotella</taxon>
    </lineage>
</organism>